<dbReference type="PROSITE" id="PS51476">
    <property type="entry name" value="PROTEASOME_BETA_2"/>
    <property type="match status" value="1"/>
</dbReference>
<keyword evidence="6 10" id="KW-0378">Hydrolase</keyword>
<dbReference type="EC" id="3.4.25.1" evidence="2"/>
<dbReference type="EMBL" id="LNQE01001268">
    <property type="protein sequence ID" value="KUG19644.1"/>
    <property type="molecule type" value="Genomic_DNA"/>
</dbReference>
<keyword evidence="4" id="KW-0645">Protease</keyword>
<evidence type="ECO:0000256" key="7">
    <source>
        <dbReference type="ARBA" id="ARBA00022813"/>
    </source>
</evidence>
<dbReference type="GO" id="GO:0004298">
    <property type="term" value="F:threonine-type endopeptidase activity"/>
    <property type="evidence" value="ECO:0007669"/>
    <property type="project" value="UniProtKB-KW"/>
</dbReference>
<dbReference type="PROSITE" id="PS00854">
    <property type="entry name" value="PROTEASOME_BETA_1"/>
    <property type="match status" value="1"/>
</dbReference>
<dbReference type="InterPro" id="IPR019983">
    <property type="entry name" value="Pept_T1A_Psome_bsu_arc"/>
</dbReference>
<dbReference type="Pfam" id="PF00227">
    <property type="entry name" value="Proteasome"/>
    <property type="match status" value="1"/>
</dbReference>
<keyword evidence="8 10" id="KW-0647">Proteasome</keyword>
<dbReference type="InterPro" id="IPR029055">
    <property type="entry name" value="Ntn_hydrolases_N"/>
</dbReference>
<organism evidence="10">
    <name type="scientific">hydrocarbon metagenome</name>
    <dbReference type="NCBI Taxonomy" id="938273"/>
    <lineage>
        <taxon>unclassified sequences</taxon>
        <taxon>metagenomes</taxon>
        <taxon>ecological metagenomes</taxon>
    </lineage>
</organism>
<dbReference type="InterPro" id="IPR023333">
    <property type="entry name" value="Proteasome_suB-type"/>
</dbReference>
<name>A0A0W8FFJ0_9ZZZZ</name>
<evidence type="ECO:0000256" key="5">
    <source>
        <dbReference type="ARBA" id="ARBA00022698"/>
    </source>
</evidence>
<evidence type="ECO:0000256" key="4">
    <source>
        <dbReference type="ARBA" id="ARBA00022670"/>
    </source>
</evidence>
<dbReference type="CDD" id="cd03764">
    <property type="entry name" value="proteasome_beta_archeal"/>
    <property type="match status" value="1"/>
</dbReference>
<evidence type="ECO:0000256" key="9">
    <source>
        <dbReference type="ARBA" id="ARBA00023145"/>
    </source>
</evidence>
<dbReference type="InterPro" id="IPR016050">
    <property type="entry name" value="Proteasome_bsu_CS"/>
</dbReference>
<dbReference type="PRINTS" id="PR00141">
    <property type="entry name" value="PROTEASOME"/>
</dbReference>
<evidence type="ECO:0000256" key="6">
    <source>
        <dbReference type="ARBA" id="ARBA00022801"/>
    </source>
</evidence>
<dbReference type="InterPro" id="IPR001353">
    <property type="entry name" value="Proteasome_sua/b"/>
</dbReference>
<keyword evidence="9" id="KW-0865">Zymogen</keyword>
<evidence type="ECO:0000256" key="1">
    <source>
        <dbReference type="ARBA" id="ARBA00001198"/>
    </source>
</evidence>
<evidence type="ECO:0000256" key="3">
    <source>
        <dbReference type="ARBA" id="ARBA00022490"/>
    </source>
</evidence>
<dbReference type="GO" id="GO:0019774">
    <property type="term" value="C:proteasome core complex, beta-subunit complex"/>
    <property type="evidence" value="ECO:0007669"/>
    <property type="project" value="UniProtKB-ARBA"/>
</dbReference>
<keyword evidence="7" id="KW-0068">Autocatalytic cleavage</keyword>
<accession>A0A0W8FFJ0</accession>
<comment type="catalytic activity">
    <reaction evidence="1">
        <text>Cleavage of peptide bonds with very broad specificity.</text>
        <dbReference type="EC" id="3.4.25.1"/>
    </reaction>
</comment>
<keyword evidence="3" id="KW-0963">Cytoplasm</keyword>
<dbReference type="AlphaFoldDB" id="A0A0W8FFJ0"/>
<proteinExistence type="inferred from homology"/>
<dbReference type="NCBIfam" id="TIGR03634">
    <property type="entry name" value="arc_protsome_B"/>
    <property type="match status" value="1"/>
</dbReference>
<dbReference type="GO" id="GO:0005737">
    <property type="term" value="C:cytoplasm"/>
    <property type="evidence" value="ECO:0007669"/>
    <property type="project" value="TreeGrafter"/>
</dbReference>
<protein>
    <recommendedName>
        <fullName evidence="2">proteasome endopeptidase complex</fullName>
        <ecNumber evidence="2">3.4.25.1</ecNumber>
    </recommendedName>
</protein>
<dbReference type="PANTHER" id="PTHR32194:SF0">
    <property type="entry name" value="ATP-DEPENDENT PROTEASE SUBUNIT HSLV"/>
    <property type="match status" value="1"/>
</dbReference>
<dbReference type="FunFam" id="3.60.20.10:FF:000049">
    <property type="entry name" value="Proteasome subunit beta"/>
    <property type="match status" value="1"/>
</dbReference>
<dbReference type="Gene3D" id="3.60.20.10">
    <property type="entry name" value="Glutamine Phosphoribosylpyrophosphate, subunit 1, domain 1"/>
    <property type="match status" value="1"/>
</dbReference>
<evidence type="ECO:0000256" key="2">
    <source>
        <dbReference type="ARBA" id="ARBA00012039"/>
    </source>
</evidence>
<dbReference type="SUPFAM" id="SSF56235">
    <property type="entry name" value="N-terminal nucleophile aminohydrolases (Ntn hydrolases)"/>
    <property type="match status" value="1"/>
</dbReference>
<dbReference type="GO" id="GO:0051603">
    <property type="term" value="P:proteolysis involved in protein catabolic process"/>
    <property type="evidence" value="ECO:0007669"/>
    <property type="project" value="InterPro"/>
</dbReference>
<keyword evidence="5" id="KW-0888">Threonine protease</keyword>
<sequence length="221" mass="24041">MDFGGVSMPDLSEQIYKGTTTVGLVFDNGVVLATEKRATMGNMIASKRAKKVYQITKRIGMTTAGGVGDAQQLARIMQVETRLFDMRRGKTMTVGAVSTLLSNYLNQNRFYPYYVQLLVGGVDESGPSIYSVDALGGATREEEIVATGSGSPFAYGVLEDQYRVGMNEKEAVEIAVRALRSAMRRDIGSGEDIQIVVITPDKYEEIEESGIQKPSVARSTT</sequence>
<dbReference type="HAMAP" id="MF_02113_A">
    <property type="entry name" value="Proteasome_B_A"/>
    <property type="match status" value="1"/>
</dbReference>
<dbReference type="PANTHER" id="PTHR32194">
    <property type="entry name" value="METALLOPROTEASE TLDD"/>
    <property type="match status" value="1"/>
</dbReference>
<reference evidence="10" key="1">
    <citation type="journal article" date="2015" name="Proc. Natl. Acad. Sci. U.S.A.">
        <title>Networks of energetic and metabolic interactions define dynamics in microbial communities.</title>
        <authorList>
            <person name="Embree M."/>
            <person name="Liu J.K."/>
            <person name="Al-Bassam M.M."/>
            <person name="Zengler K."/>
        </authorList>
    </citation>
    <scope>NUCLEOTIDE SEQUENCE</scope>
</reference>
<dbReference type="InterPro" id="IPR000243">
    <property type="entry name" value="Pept_T1A_subB"/>
</dbReference>
<evidence type="ECO:0000256" key="8">
    <source>
        <dbReference type="ARBA" id="ARBA00022942"/>
    </source>
</evidence>
<evidence type="ECO:0000313" key="10">
    <source>
        <dbReference type="EMBL" id="KUG19644.1"/>
    </source>
</evidence>
<gene>
    <name evidence="10" type="ORF">ASZ90_010636</name>
</gene>
<comment type="caution">
    <text evidence="10">The sequence shown here is derived from an EMBL/GenBank/DDBJ whole genome shotgun (WGS) entry which is preliminary data.</text>
</comment>